<feature type="transmembrane region" description="Helical" evidence="2">
    <location>
        <begin position="42"/>
        <end position="62"/>
    </location>
</feature>
<dbReference type="Pfam" id="PF06993">
    <property type="entry name" value="DUF1304"/>
    <property type="match status" value="1"/>
</dbReference>
<feature type="region of interest" description="Disordered" evidence="1">
    <location>
        <begin position="99"/>
        <end position="130"/>
    </location>
</feature>
<name>A0A7D6E0U4_9MYCO</name>
<reference evidence="4" key="3">
    <citation type="submission" date="2023-07" db="EMBL/GenBank/DDBJ databases">
        <title>Description of Mycobacterium gordonae subsp. intergordonae subsp.nov. and Mycobacterium gordonae subsp. gordonae subsp. nov.</title>
        <authorList>
            <person name="Huang H."/>
        </authorList>
    </citation>
    <scope>NUCLEOTIDE SEQUENCE [LARGE SCALE GENOMIC DNA]</scope>
    <source>
        <strain evidence="4">24</strain>
    </source>
</reference>
<keyword evidence="2" id="KW-0812">Transmembrane</keyword>
<evidence type="ECO:0000313" key="3">
    <source>
        <dbReference type="EMBL" id="QLL09444.1"/>
    </source>
</evidence>
<evidence type="ECO:0000256" key="1">
    <source>
        <dbReference type="SAM" id="MobiDB-lite"/>
    </source>
</evidence>
<sequence>MLVAPWGVKPDLAAGRATFGITAEEAETTGPMACNQGFCNRFLAIVTVIAIAIAIAIAAVIAKPNARGQRAGSSRGWGYPWSLPRWCWLRHRRRVAHSRRDLRRMQMRRGYPRCPGRSTSQGRRGPRRRQ</sequence>
<reference evidence="4" key="1">
    <citation type="submission" date="2020-07" db="EMBL/GenBank/DDBJ databases">
        <title>Description of Mycobacterium gordonae subsp. intergordonae subsp.nov. and Mycobacterium gordonae subsp. gordonae subsp. nov.</title>
        <authorList>
            <person name="Yu X."/>
        </authorList>
    </citation>
    <scope>NUCLEOTIDE SEQUENCE [LARGE SCALE GENOMIC DNA]</scope>
    <source>
        <strain evidence="4">24</strain>
    </source>
</reference>
<dbReference type="AlphaFoldDB" id="A0A7D6E0U4"/>
<proteinExistence type="predicted"/>
<keyword evidence="2" id="KW-0472">Membrane</keyword>
<dbReference type="InterPro" id="IPR009732">
    <property type="entry name" value="DUF1304"/>
</dbReference>
<keyword evidence="4" id="KW-1185">Reference proteome</keyword>
<feature type="compositionally biased region" description="Basic residues" evidence="1">
    <location>
        <begin position="99"/>
        <end position="111"/>
    </location>
</feature>
<dbReference type="KEGG" id="mgor:H0P51_11555"/>
<evidence type="ECO:0000256" key="2">
    <source>
        <dbReference type="SAM" id="Phobius"/>
    </source>
</evidence>
<dbReference type="Proteomes" id="UP000510682">
    <property type="component" value="Chromosome"/>
</dbReference>
<reference evidence="3 4" key="2">
    <citation type="submission" date="2020-07" db="EMBL/GenBank/DDBJ databases">
        <authorList>
            <person name="Yu X."/>
        </authorList>
    </citation>
    <scope>NUCLEOTIDE SEQUENCE [LARGE SCALE GENOMIC DNA]</scope>
    <source>
        <strain evidence="4">24</strain>
    </source>
</reference>
<protein>
    <submittedName>
        <fullName evidence="3">DUF1304 family protein</fullName>
    </submittedName>
</protein>
<keyword evidence="2" id="KW-1133">Transmembrane helix</keyword>
<dbReference type="EMBL" id="CP059165">
    <property type="protein sequence ID" value="QLL09444.1"/>
    <property type="molecule type" value="Genomic_DNA"/>
</dbReference>
<evidence type="ECO:0000313" key="4">
    <source>
        <dbReference type="Proteomes" id="UP000510682"/>
    </source>
</evidence>
<organism evidence="3 4">
    <name type="scientific">Mycobacterium vicinigordonae</name>
    <dbReference type="NCBI Taxonomy" id="1719132"/>
    <lineage>
        <taxon>Bacteria</taxon>
        <taxon>Bacillati</taxon>
        <taxon>Actinomycetota</taxon>
        <taxon>Actinomycetes</taxon>
        <taxon>Mycobacteriales</taxon>
        <taxon>Mycobacteriaceae</taxon>
        <taxon>Mycobacterium</taxon>
    </lineage>
</organism>
<gene>
    <name evidence="3" type="ORF">H0P51_11555</name>
</gene>
<accession>A0A7D6E0U4</accession>